<dbReference type="CDD" id="cd00165">
    <property type="entry name" value="S4"/>
    <property type="match status" value="1"/>
</dbReference>
<dbReference type="Pfam" id="PF01479">
    <property type="entry name" value="S4"/>
    <property type="match status" value="1"/>
</dbReference>
<keyword evidence="1" id="KW-0694">RNA-binding</keyword>
<dbReference type="InterPro" id="IPR036986">
    <property type="entry name" value="S4_RNA-bd_sf"/>
</dbReference>
<dbReference type="SUPFAM" id="SSF55174">
    <property type="entry name" value="Alpha-L RNA-binding motif"/>
    <property type="match status" value="1"/>
</dbReference>
<evidence type="ECO:0000313" key="4">
    <source>
        <dbReference type="Proteomes" id="UP001524547"/>
    </source>
</evidence>
<evidence type="ECO:0000313" key="3">
    <source>
        <dbReference type="EMBL" id="MCQ8240469.1"/>
    </source>
</evidence>
<keyword evidence="4" id="KW-1185">Reference proteome</keyword>
<evidence type="ECO:0000259" key="2">
    <source>
        <dbReference type="SMART" id="SM00363"/>
    </source>
</evidence>
<sequence>MPAGNEAEDRDWQRLDKWLWCARFLKARSDCVRLIQDGLIRINRQPTDKAHARLRPGDVLTLPFGAHRGVPGVRVIRVLSLATRRGPAPEARGLYEEVP</sequence>
<evidence type="ECO:0000256" key="1">
    <source>
        <dbReference type="PROSITE-ProRule" id="PRU00182"/>
    </source>
</evidence>
<feature type="domain" description="RNA-binding S4" evidence="2">
    <location>
        <begin position="13"/>
        <end position="75"/>
    </location>
</feature>
<dbReference type="RefSeq" id="WP_422919185.1">
    <property type="nucleotide sequence ID" value="NZ_JAMZEJ010000003.1"/>
</dbReference>
<proteinExistence type="predicted"/>
<name>A0ABT1VVV6_9PROT</name>
<comment type="caution">
    <text evidence="3">The sequence shown here is derived from an EMBL/GenBank/DDBJ whole genome shotgun (WGS) entry which is preliminary data.</text>
</comment>
<organism evidence="3 4">
    <name type="scientific">Rhizosaccharibacter radicis</name>
    <dbReference type="NCBI Taxonomy" id="2782605"/>
    <lineage>
        <taxon>Bacteria</taxon>
        <taxon>Pseudomonadati</taxon>
        <taxon>Pseudomonadota</taxon>
        <taxon>Alphaproteobacteria</taxon>
        <taxon>Acetobacterales</taxon>
        <taxon>Acetobacteraceae</taxon>
        <taxon>Rhizosaccharibacter</taxon>
    </lineage>
</organism>
<protein>
    <submittedName>
        <fullName evidence="3">S4 domain-containing protein</fullName>
    </submittedName>
</protein>
<dbReference type="EMBL" id="JAMZEJ010000003">
    <property type="protein sequence ID" value="MCQ8240469.1"/>
    <property type="molecule type" value="Genomic_DNA"/>
</dbReference>
<accession>A0ABT1VVV6</accession>
<reference evidence="3 4" key="1">
    <citation type="submission" date="2022-06" db="EMBL/GenBank/DDBJ databases">
        <title>Rhizosaccharibacter gen. nov. sp. nov. KSS12, endophytic bacteria isolated from sugarcane.</title>
        <authorList>
            <person name="Pitiwittayakul N."/>
        </authorList>
    </citation>
    <scope>NUCLEOTIDE SEQUENCE [LARGE SCALE GENOMIC DNA]</scope>
    <source>
        <strain evidence="3 4">KSS12</strain>
    </source>
</reference>
<dbReference type="SMART" id="SM00363">
    <property type="entry name" value="S4"/>
    <property type="match status" value="1"/>
</dbReference>
<dbReference type="PROSITE" id="PS50889">
    <property type="entry name" value="S4"/>
    <property type="match status" value="1"/>
</dbReference>
<dbReference type="InterPro" id="IPR002942">
    <property type="entry name" value="S4_RNA-bd"/>
</dbReference>
<gene>
    <name evidence="3" type="ORF">NFI88_06370</name>
</gene>
<dbReference type="Gene3D" id="3.10.290.10">
    <property type="entry name" value="RNA-binding S4 domain"/>
    <property type="match status" value="1"/>
</dbReference>
<dbReference type="Proteomes" id="UP001524547">
    <property type="component" value="Unassembled WGS sequence"/>
</dbReference>